<keyword evidence="1" id="KW-0472">Membrane</keyword>
<keyword evidence="1" id="KW-1133">Transmembrane helix</keyword>
<reference evidence="2 3" key="1">
    <citation type="submission" date="2013-11" db="EMBL/GenBank/DDBJ databases">
        <title>Draft genome of the bovine lungworm Dictyocaulus viviparus.</title>
        <authorList>
            <person name="Mitreva M."/>
        </authorList>
    </citation>
    <scope>NUCLEOTIDE SEQUENCE [LARGE SCALE GENOMIC DNA]</scope>
    <source>
        <strain evidence="2 3">HannoverDv2000</strain>
    </source>
</reference>
<evidence type="ECO:0000313" key="3">
    <source>
        <dbReference type="Proteomes" id="UP000053766"/>
    </source>
</evidence>
<protein>
    <submittedName>
        <fullName evidence="2">Uncharacterized protein</fullName>
    </submittedName>
</protein>
<dbReference type="AlphaFoldDB" id="A0A0D8XYH1"/>
<keyword evidence="3" id="KW-1185">Reference proteome</keyword>
<reference evidence="3" key="2">
    <citation type="journal article" date="2016" name="Sci. Rep.">
        <title>Dictyocaulus viviparus genome, variome and transcriptome elucidate lungworm biology and support future intervention.</title>
        <authorList>
            <person name="McNulty S.N."/>
            <person name="Strube C."/>
            <person name="Rosa B.A."/>
            <person name="Martin J.C."/>
            <person name="Tyagi R."/>
            <person name="Choi Y.J."/>
            <person name="Wang Q."/>
            <person name="Hallsworth Pepin K."/>
            <person name="Zhang X."/>
            <person name="Ozersky P."/>
            <person name="Wilson R.K."/>
            <person name="Sternberg P.W."/>
            <person name="Gasser R.B."/>
            <person name="Mitreva M."/>
        </authorList>
    </citation>
    <scope>NUCLEOTIDE SEQUENCE [LARGE SCALE GENOMIC DNA]</scope>
    <source>
        <strain evidence="3">HannoverDv2000</strain>
    </source>
</reference>
<proteinExistence type="predicted"/>
<name>A0A0D8XYH1_DICVI</name>
<sequence>MERIEYQLNELTTAPAAWRSIEERENWGALLSSSDTPNMNQFIIIAVCFTFLIGNTSAFLLGSSGGSSCGCPTTPPSCDQCLHCQNLSYLNLRYRRCRVDVVAHHHHHHAVNQTQ</sequence>
<feature type="transmembrane region" description="Helical" evidence="1">
    <location>
        <begin position="42"/>
        <end position="61"/>
    </location>
</feature>
<dbReference type="EMBL" id="KN716231">
    <property type="protein sequence ID" value="KJH49545.1"/>
    <property type="molecule type" value="Genomic_DNA"/>
</dbReference>
<accession>A0A0D8XYH1</accession>
<keyword evidence="1" id="KW-0812">Transmembrane</keyword>
<dbReference type="Proteomes" id="UP000053766">
    <property type="component" value="Unassembled WGS sequence"/>
</dbReference>
<gene>
    <name evidence="2" type="ORF">DICVIV_04333</name>
</gene>
<evidence type="ECO:0000256" key="1">
    <source>
        <dbReference type="SAM" id="Phobius"/>
    </source>
</evidence>
<organism evidence="2 3">
    <name type="scientific">Dictyocaulus viviparus</name>
    <name type="common">Bovine lungworm</name>
    <dbReference type="NCBI Taxonomy" id="29172"/>
    <lineage>
        <taxon>Eukaryota</taxon>
        <taxon>Metazoa</taxon>
        <taxon>Ecdysozoa</taxon>
        <taxon>Nematoda</taxon>
        <taxon>Chromadorea</taxon>
        <taxon>Rhabditida</taxon>
        <taxon>Rhabditina</taxon>
        <taxon>Rhabditomorpha</taxon>
        <taxon>Strongyloidea</taxon>
        <taxon>Metastrongylidae</taxon>
        <taxon>Dictyocaulus</taxon>
    </lineage>
</organism>
<evidence type="ECO:0000313" key="2">
    <source>
        <dbReference type="EMBL" id="KJH49545.1"/>
    </source>
</evidence>